<dbReference type="InterPro" id="IPR029052">
    <property type="entry name" value="Metallo-depent_PP-like"/>
</dbReference>
<dbReference type="Proteomes" id="UP000178485">
    <property type="component" value="Chromosome i"/>
</dbReference>
<dbReference type="SUPFAM" id="SSF56300">
    <property type="entry name" value="Metallo-dependent phosphatases"/>
    <property type="match status" value="1"/>
</dbReference>
<gene>
    <name evidence="2" type="ORF">ING2E5A_2175</name>
</gene>
<proteinExistence type="predicted"/>
<evidence type="ECO:0000313" key="2">
    <source>
        <dbReference type="EMBL" id="SCM58988.1"/>
    </source>
</evidence>
<sequence length="197" mass="22693">MKILHLSDTHNCHKQLKDLPEADIIIHAGDFSFTGTEKETLNFIEWFYALPYKYKIFIAGNHDDYLFGANIEGLPDNCYYLCNSGVTIGNMHFYGVPLFIDDVISGEYDRQLNNIPNDTDVLITHQPPFGILDFSENINYGDFILLQNVLRIKPKYHLFGHIHNAYGMEKNDETLFVNSSILDNNYEIKNNPVILNL</sequence>
<dbReference type="STRING" id="1642646.ING2E5A_2175"/>
<dbReference type="RefSeq" id="WP_071137355.1">
    <property type="nucleotide sequence ID" value="NZ_LT608328.1"/>
</dbReference>
<dbReference type="Gene3D" id="3.60.21.10">
    <property type="match status" value="1"/>
</dbReference>
<keyword evidence="3" id="KW-1185">Reference proteome</keyword>
<protein>
    <submittedName>
        <fullName evidence="2">UPF0046 protein</fullName>
    </submittedName>
</protein>
<dbReference type="Pfam" id="PF00149">
    <property type="entry name" value="Metallophos"/>
    <property type="match status" value="1"/>
</dbReference>
<dbReference type="EMBL" id="LT608328">
    <property type="protein sequence ID" value="SCM58988.1"/>
    <property type="molecule type" value="Genomic_DNA"/>
</dbReference>
<dbReference type="InterPro" id="IPR051693">
    <property type="entry name" value="UPF0046_metallophosphoest"/>
</dbReference>
<dbReference type="CDD" id="cd07379">
    <property type="entry name" value="MPP_239FB"/>
    <property type="match status" value="1"/>
</dbReference>
<reference evidence="2 3" key="1">
    <citation type="submission" date="2016-08" db="EMBL/GenBank/DDBJ databases">
        <authorList>
            <person name="Seilhamer J.J."/>
        </authorList>
    </citation>
    <scope>NUCLEOTIDE SEQUENCE [LARGE SCALE GENOMIC DNA]</scope>
    <source>
        <strain evidence="2">ING2-E5A</strain>
    </source>
</reference>
<name>A0A1G4G8Z7_9BACT</name>
<evidence type="ECO:0000313" key="3">
    <source>
        <dbReference type="Proteomes" id="UP000178485"/>
    </source>
</evidence>
<dbReference type="GO" id="GO:0016787">
    <property type="term" value="F:hydrolase activity"/>
    <property type="evidence" value="ECO:0007669"/>
    <property type="project" value="InterPro"/>
</dbReference>
<organism evidence="2 3">
    <name type="scientific">Petrimonas mucosa</name>
    <dbReference type="NCBI Taxonomy" id="1642646"/>
    <lineage>
        <taxon>Bacteria</taxon>
        <taxon>Pseudomonadati</taxon>
        <taxon>Bacteroidota</taxon>
        <taxon>Bacteroidia</taxon>
        <taxon>Bacteroidales</taxon>
        <taxon>Dysgonomonadaceae</taxon>
        <taxon>Petrimonas</taxon>
    </lineage>
</organism>
<evidence type="ECO:0000259" key="1">
    <source>
        <dbReference type="Pfam" id="PF00149"/>
    </source>
</evidence>
<dbReference type="PANTHER" id="PTHR12905">
    <property type="entry name" value="METALLOPHOSPHOESTERASE"/>
    <property type="match status" value="1"/>
</dbReference>
<dbReference type="AlphaFoldDB" id="A0A1G4G8Z7"/>
<dbReference type="PANTHER" id="PTHR12905:SF0">
    <property type="entry name" value="CALCINEURIN-LIKE PHOSPHOESTERASE DOMAIN-CONTAINING PROTEIN"/>
    <property type="match status" value="1"/>
</dbReference>
<accession>A0A1G4G8Z7</accession>
<dbReference type="KEGG" id="pmuc:ING2E5A_2175"/>
<dbReference type="InterPro" id="IPR004843">
    <property type="entry name" value="Calcineurin-like_PHP"/>
</dbReference>
<feature type="domain" description="Calcineurin-like phosphoesterase" evidence="1">
    <location>
        <begin position="1"/>
        <end position="164"/>
    </location>
</feature>